<proteinExistence type="predicted"/>
<organism evidence="1 2">
    <name type="scientific">Lottia gigantea</name>
    <name type="common">Giant owl limpet</name>
    <dbReference type="NCBI Taxonomy" id="225164"/>
    <lineage>
        <taxon>Eukaryota</taxon>
        <taxon>Metazoa</taxon>
        <taxon>Spiralia</taxon>
        <taxon>Lophotrochozoa</taxon>
        <taxon>Mollusca</taxon>
        <taxon>Gastropoda</taxon>
        <taxon>Patellogastropoda</taxon>
        <taxon>Lottioidea</taxon>
        <taxon>Lottiidae</taxon>
        <taxon>Lottia</taxon>
    </lineage>
</organism>
<dbReference type="KEGG" id="lgi:LOTGIDRAFT_157322"/>
<evidence type="ECO:0000313" key="1">
    <source>
        <dbReference type="EMBL" id="ESP02170.1"/>
    </source>
</evidence>
<dbReference type="AlphaFoldDB" id="V4CIZ9"/>
<dbReference type="RefSeq" id="XP_009047328.1">
    <property type="nucleotide sequence ID" value="XM_009049080.1"/>
</dbReference>
<dbReference type="CTD" id="20237335"/>
<gene>
    <name evidence="1" type="ORF">LOTGIDRAFT_157322</name>
</gene>
<sequence>MYFQTRIIIDAFGFEAKISARLAGDCSHHTCPDETYCVIIKPGETACHTETWQMVTDTTSTTPTTTVPTTTTTSSYTFVERSVPQGDGSFVLVNELVASQTLSLAEVENLIIDHRACVATCGHIPGGTYQSCANYNVPWDSQIDWVGFILVALIRPSHTPKDLKQYRKPKKRFITSTVRERSNKSSLTIFKFSLRKRLD</sequence>
<dbReference type="HOGENOM" id="CLU_1373621_0_0_1"/>
<name>V4CIZ9_LOTGI</name>
<keyword evidence="2" id="KW-1185">Reference proteome</keyword>
<dbReference type="GeneID" id="20237335"/>
<dbReference type="Proteomes" id="UP000030746">
    <property type="component" value="Unassembled WGS sequence"/>
</dbReference>
<protein>
    <submittedName>
        <fullName evidence="1">Uncharacterized protein</fullName>
    </submittedName>
</protein>
<dbReference type="EMBL" id="KB200329">
    <property type="protein sequence ID" value="ESP02170.1"/>
    <property type="molecule type" value="Genomic_DNA"/>
</dbReference>
<accession>V4CIZ9</accession>
<reference evidence="1 2" key="1">
    <citation type="journal article" date="2013" name="Nature">
        <title>Insights into bilaterian evolution from three spiralian genomes.</title>
        <authorList>
            <person name="Simakov O."/>
            <person name="Marletaz F."/>
            <person name="Cho S.J."/>
            <person name="Edsinger-Gonzales E."/>
            <person name="Havlak P."/>
            <person name="Hellsten U."/>
            <person name="Kuo D.H."/>
            <person name="Larsson T."/>
            <person name="Lv J."/>
            <person name="Arendt D."/>
            <person name="Savage R."/>
            <person name="Osoegawa K."/>
            <person name="de Jong P."/>
            <person name="Grimwood J."/>
            <person name="Chapman J.A."/>
            <person name="Shapiro H."/>
            <person name="Aerts A."/>
            <person name="Otillar R.P."/>
            <person name="Terry A.Y."/>
            <person name="Boore J.L."/>
            <person name="Grigoriev I.V."/>
            <person name="Lindberg D.R."/>
            <person name="Seaver E.C."/>
            <person name="Weisblat D.A."/>
            <person name="Putnam N.H."/>
            <person name="Rokhsar D.S."/>
        </authorList>
    </citation>
    <scope>NUCLEOTIDE SEQUENCE [LARGE SCALE GENOMIC DNA]</scope>
</reference>
<evidence type="ECO:0000313" key="2">
    <source>
        <dbReference type="Proteomes" id="UP000030746"/>
    </source>
</evidence>